<keyword evidence="1" id="KW-0812">Transmembrane</keyword>
<evidence type="ECO:0000313" key="2">
    <source>
        <dbReference type="EMBL" id="CAG7908159.1"/>
    </source>
</evidence>
<protein>
    <submittedName>
        <fullName evidence="2">Uncharacterized protein</fullName>
    </submittedName>
</protein>
<feature type="transmembrane region" description="Helical" evidence="1">
    <location>
        <begin position="12"/>
        <end position="31"/>
    </location>
</feature>
<gene>
    <name evidence="2" type="ORF">BRAPAZ1V2_A04P30600.2</name>
</gene>
<dbReference type="Gramene" id="A04p30600.2_BraZ1">
    <property type="protein sequence ID" value="A04p30600.2_BraZ1.CDS"/>
    <property type="gene ID" value="A04g30600.2_BraZ1"/>
</dbReference>
<dbReference type="Proteomes" id="UP000694005">
    <property type="component" value="Chromosome A04"/>
</dbReference>
<sequence length="104" mass="12088">MHVFFLYVTQERAKFCCQFFFFALIVHGIFVDDFLGLRALMNANLPVAADIANFSYVQYLNSCCPQLFMSEEELLKTKEMFLMVEEARLESDPTFYSPALSLFL</sequence>
<keyword evidence="1" id="KW-1133">Transmembrane helix</keyword>
<proteinExistence type="predicted"/>
<keyword evidence="1" id="KW-0472">Membrane</keyword>
<accession>A0A8D9HZH8</accession>
<organism evidence="2 3">
    <name type="scientific">Brassica campestris</name>
    <name type="common">Field mustard</name>
    <dbReference type="NCBI Taxonomy" id="3711"/>
    <lineage>
        <taxon>Eukaryota</taxon>
        <taxon>Viridiplantae</taxon>
        <taxon>Streptophyta</taxon>
        <taxon>Embryophyta</taxon>
        <taxon>Tracheophyta</taxon>
        <taxon>Spermatophyta</taxon>
        <taxon>Magnoliopsida</taxon>
        <taxon>eudicotyledons</taxon>
        <taxon>Gunneridae</taxon>
        <taxon>Pentapetalae</taxon>
        <taxon>rosids</taxon>
        <taxon>malvids</taxon>
        <taxon>Brassicales</taxon>
        <taxon>Brassicaceae</taxon>
        <taxon>Brassiceae</taxon>
        <taxon>Brassica</taxon>
    </lineage>
</organism>
<reference evidence="2 3" key="1">
    <citation type="submission" date="2021-07" db="EMBL/GenBank/DDBJ databases">
        <authorList>
            <consortium name="Genoscope - CEA"/>
            <person name="William W."/>
        </authorList>
    </citation>
    <scope>NUCLEOTIDE SEQUENCE [LARGE SCALE GENOMIC DNA]</scope>
</reference>
<evidence type="ECO:0000256" key="1">
    <source>
        <dbReference type="SAM" id="Phobius"/>
    </source>
</evidence>
<dbReference type="AlphaFoldDB" id="A0A8D9HZH8"/>
<evidence type="ECO:0000313" key="3">
    <source>
        <dbReference type="Proteomes" id="UP000694005"/>
    </source>
</evidence>
<dbReference type="EMBL" id="LS974620">
    <property type="protein sequence ID" value="CAG7908159.1"/>
    <property type="molecule type" value="Genomic_DNA"/>
</dbReference>
<name>A0A8D9HZH8_BRACM</name>